<dbReference type="InterPro" id="IPR039069">
    <property type="entry name" value="CE7"/>
</dbReference>
<dbReference type="EMBL" id="JACXIY010000003">
    <property type="protein sequence ID" value="MBD2867676.1"/>
    <property type="molecule type" value="Genomic_DNA"/>
</dbReference>
<dbReference type="AlphaFoldDB" id="A0A927H3T0"/>
<organism evidence="4 5">
    <name type="scientific">Paenibacillus arenilitoris</name>
    <dbReference type="NCBI Taxonomy" id="2772299"/>
    <lineage>
        <taxon>Bacteria</taxon>
        <taxon>Bacillati</taxon>
        <taxon>Bacillota</taxon>
        <taxon>Bacilli</taxon>
        <taxon>Bacillales</taxon>
        <taxon>Paenibacillaceae</taxon>
        <taxon>Paenibacillus</taxon>
    </lineage>
</organism>
<evidence type="ECO:0000313" key="5">
    <source>
        <dbReference type="Proteomes" id="UP000632125"/>
    </source>
</evidence>
<sequence length="324" mass="35368">METVYATDRRRNELLACNPPATIDKDKLDLFWSGALEKHGRKPLDVRREPAATPFKSVRAERLTFAGHDDTPIRCWLLIPDFFGEDGGQKPCVVTFPGYTGDRGNPERYAGWLLQGFAVLAVDARGQGGETGSLLTESSGSVKGWVSRGITDIENSYYLAITMDAVRAVDAAARQPEIDASRIATVGASQGGGLSLLAAALNPKVGAVVADIPNMCHMDHGVLHSGSSLSEIAAYVKRYPDRLNAVMETIAHFDLLNLAERIEAPVLMSVGWKDTVCLPETVYAVYNRIRSGKRINDYPYSGHEVSEFQTSQAYAFLREAFGLV</sequence>
<evidence type="ECO:0000259" key="3">
    <source>
        <dbReference type="Pfam" id="PF05448"/>
    </source>
</evidence>
<proteinExistence type="predicted"/>
<dbReference type="PANTHER" id="PTHR40111:SF1">
    <property type="entry name" value="CEPHALOSPORIN-C DEACETYLASE"/>
    <property type="match status" value="1"/>
</dbReference>
<evidence type="ECO:0000256" key="1">
    <source>
        <dbReference type="PIRSR" id="PIRSR639069-1"/>
    </source>
</evidence>
<dbReference type="SUPFAM" id="SSF53474">
    <property type="entry name" value="alpha/beta-Hydrolases"/>
    <property type="match status" value="1"/>
</dbReference>
<feature type="active site" description="Charge relay system" evidence="1">
    <location>
        <position position="274"/>
    </location>
</feature>
<protein>
    <submittedName>
        <fullName evidence="4">Alpha/beta fold hydrolase</fullName>
    </submittedName>
</protein>
<dbReference type="InterPro" id="IPR029058">
    <property type="entry name" value="AB_hydrolase_fold"/>
</dbReference>
<dbReference type="Proteomes" id="UP000632125">
    <property type="component" value="Unassembled WGS sequence"/>
</dbReference>
<comment type="caution">
    <text evidence="4">The sequence shown here is derived from an EMBL/GenBank/DDBJ whole genome shotgun (WGS) entry which is preliminary data.</text>
</comment>
<dbReference type="PANTHER" id="PTHR40111">
    <property type="entry name" value="CEPHALOSPORIN-C DEACETYLASE"/>
    <property type="match status" value="1"/>
</dbReference>
<keyword evidence="4" id="KW-0378">Hydrolase</keyword>
<feature type="active site" description="Nucleophile" evidence="1">
    <location>
        <position position="189"/>
    </location>
</feature>
<feature type="active site" description="Charge relay system" evidence="1">
    <location>
        <position position="303"/>
    </location>
</feature>
<evidence type="ECO:0000256" key="2">
    <source>
        <dbReference type="PIRSR" id="PIRSR639069-2"/>
    </source>
</evidence>
<dbReference type="GO" id="GO:0005976">
    <property type="term" value="P:polysaccharide metabolic process"/>
    <property type="evidence" value="ECO:0007669"/>
    <property type="project" value="TreeGrafter"/>
</dbReference>
<feature type="domain" description="Acetyl xylan esterase" evidence="3">
    <location>
        <begin position="24"/>
        <end position="318"/>
    </location>
</feature>
<evidence type="ECO:0000313" key="4">
    <source>
        <dbReference type="EMBL" id="MBD2867676.1"/>
    </source>
</evidence>
<name>A0A927H3T0_9BACL</name>
<dbReference type="Gene3D" id="3.40.50.1820">
    <property type="entry name" value="alpha/beta hydrolase"/>
    <property type="match status" value="1"/>
</dbReference>
<keyword evidence="5" id="KW-1185">Reference proteome</keyword>
<gene>
    <name evidence="4" type="ORF">IDH41_03735</name>
</gene>
<accession>A0A927H3T0</accession>
<dbReference type="InterPro" id="IPR008391">
    <property type="entry name" value="AXE1_dom"/>
</dbReference>
<dbReference type="GO" id="GO:0052689">
    <property type="term" value="F:carboxylic ester hydrolase activity"/>
    <property type="evidence" value="ECO:0007669"/>
    <property type="project" value="TreeGrafter"/>
</dbReference>
<dbReference type="Pfam" id="PF05448">
    <property type="entry name" value="AXE1"/>
    <property type="match status" value="1"/>
</dbReference>
<feature type="binding site" evidence="2">
    <location>
        <position position="99"/>
    </location>
    <ligand>
        <name>substrate</name>
    </ligand>
</feature>
<reference evidence="4" key="1">
    <citation type="submission" date="2020-09" db="EMBL/GenBank/DDBJ databases">
        <title>A novel bacterium of genus Paenibacillus, isolated from South China Sea.</title>
        <authorList>
            <person name="Huang H."/>
            <person name="Mo K."/>
            <person name="Hu Y."/>
        </authorList>
    </citation>
    <scope>NUCLEOTIDE SEQUENCE</scope>
    <source>
        <strain evidence="4">IB182493</strain>
    </source>
</reference>